<keyword evidence="3" id="KW-1185">Reference proteome</keyword>
<evidence type="ECO:0008006" key="4">
    <source>
        <dbReference type="Google" id="ProtNLM"/>
    </source>
</evidence>
<feature type="region of interest" description="Disordered" evidence="1">
    <location>
        <begin position="75"/>
        <end position="94"/>
    </location>
</feature>
<dbReference type="Gene3D" id="1.10.472.10">
    <property type="entry name" value="Cyclin-like"/>
    <property type="match status" value="1"/>
</dbReference>
<comment type="caution">
    <text evidence="2">The sequence shown here is derived from an EMBL/GenBank/DDBJ whole genome shotgun (WGS) entry which is preliminary data.</text>
</comment>
<dbReference type="Pfam" id="PF08613">
    <property type="entry name" value="Cyclin"/>
    <property type="match status" value="1"/>
</dbReference>
<dbReference type="PANTHER" id="PTHR15615:SF32">
    <property type="entry name" value="PROTEIN KINASE COMPLEX COMPONENT, PUTATIVE (AFU_ORTHOLOGUE AFUA_2G07660)-RELATED"/>
    <property type="match status" value="1"/>
</dbReference>
<dbReference type="InterPro" id="IPR013922">
    <property type="entry name" value="Cyclin_PHO80-like"/>
</dbReference>
<protein>
    <recommendedName>
        <fullName evidence="4">Cyclin-domain-containing protein</fullName>
    </recommendedName>
</protein>
<reference evidence="2" key="1">
    <citation type="submission" date="2023-04" db="EMBL/GenBank/DDBJ databases">
        <title>Black Yeasts Isolated from many extreme environments.</title>
        <authorList>
            <person name="Coleine C."/>
            <person name="Stajich J.E."/>
            <person name="Selbmann L."/>
        </authorList>
    </citation>
    <scope>NUCLEOTIDE SEQUENCE</scope>
    <source>
        <strain evidence="2">CCFEE 5312</strain>
    </source>
</reference>
<proteinExistence type="predicted"/>
<dbReference type="SUPFAM" id="SSF47954">
    <property type="entry name" value="Cyclin-like"/>
    <property type="match status" value="1"/>
</dbReference>
<evidence type="ECO:0000313" key="3">
    <source>
        <dbReference type="Proteomes" id="UP001271007"/>
    </source>
</evidence>
<dbReference type="GO" id="GO:0016538">
    <property type="term" value="F:cyclin-dependent protein serine/threonine kinase regulator activity"/>
    <property type="evidence" value="ECO:0007669"/>
    <property type="project" value="TreeGrafter"/>
</dbReference>
<dbReference type="GO" id="GO:0005634">
    <property type="term" value="C:nucleus"/>
    <property type="evidence" value="ECO:0007669"/>
    <property type="project" value="TreeGrafter"/>
</dbReference>
<evidence type="ECO:0000256" key="1">
    <source>
        <dbReference type="SAM" id="MobiDB-lite"/>
    </source>
</evidence>
<name>A0AAJ0G9Q9_9PEZI</name>
<sequence>MEDGVAADAGTATPRSPPPPPSPSSATSVYVDLHNHKPNEPLKLESERWDIHSISGLAALRMLFQALEALVEVTGDIPPTPPVSRPTTPNTEDTRQLALRRLSSPEAAMSIGSPEAHPHEPLAVQQYAPDASVQNAAIARRFFSKKKPSFSLEQYLLRLHEHCPHSPAVYLAAASFCHRLCVAELKVPATNRTIHRLALASIRVSEKALEDNKWRQERMAKVGGVTKKSLNHLEIALLFLLEFKLLVNEEVLASRMFLLQQAARQGVATKGKLGDQFKLKLPLRKRMALPKS</sequence>
<evidence type="ECO:0000313" key="2">
    <source>
        <dbReference type="EMBL" id="KAK3049872.1"/>
    </source>
</evidence>
<dbReference type="AlphaFoldDB" id="A0AAJ0G9Q9"/>
<dbReference type="PANTHER" id="PTHR15615">
    <property type="match status" value="1"/>
</dbReference>
<gene>
    <name evidence="2" type="ORF">LTR09_008792</name>
</gene>
<feature type="region of interest" description="Disordered" evidence="1">
    <location>
        <begin position="1"/>
        <end position="29"/>
    </location>
</feature>
<dbReference type="GO" id="GO:0000307">
    <property type="term" value="C:cyclin-dependent protein kinase holoenzyme complex"/>
    <property type="evidence" value="ECO:0007669"/>
    <property type="project" value="TreeGrafter"/>
</dbReference>
<accession>A0AAJ0G9Q9</accession>
<organism evidence="2 3">
    <name type="scientific">Extremus antarcticus</name>
    <dbReference type="NCBI Taxonomy" id="702011"/>
    <lineage>
        <taxon>Eukaryota</taxon>
        <taxon>Fungi</taxon>
        <taxon>Dikarya</taxon>
        <taxon>Ascomycota</taxon>
        <taxon>Pezizomycotina</taxon>
        <taxon>Dothideomycetes</taxon>
        <taxon>Dothideomycetidae</taxon>
        <taxon>Mycosphaerellales</taxon>
        <taxon>Extremaceae</taxon>
        <taxon>Extremus</taxon>
    </lineage>
</organism>
<dbReference type="EMBL" id="JAWDJX010000036">
    <property type="protein sequence ID" value="KAK3049872.1"/>
    <property type="molecule type" value="Genomic_DNA"/>
</dbReference>
<dbReference type="Proteomes" id="UP001271007">
    <property type="component" value="Unassembled WGS sequence"/>
</dbReference>
<dbReference type="InterPro" id="IPR036915">
    <property type="entry name" value="Cyclin-like_sf"/>
</dbReference>
<dbReference type="GO" id="GO:0019901">
    <property type="term" value="F:protein kinase binding"/>
    <property type="evidence" value="ECO:0007669"/>
    <property type="project" value="InterPro"/>
</dbReference>